<protein>
    <recommendedName>
        <fullName evidence="8">UDP-N-acetylmuramoyl-tripeptide--D-alanyl-D-alanine ligase</fullName>
    </recommendedName>
</protein>
<dbReference type="Gene3D" id="3.90.190.20">
    <property type="entry name" value="Mur ligase, C-terminal domain"/>
    <property type="match status" value="1"/>
</dbReference>
<dbReference type="Gene3D" id="3.40.1190.10">
    <property type="entry name" value="Mur-like, catalytic domain"/>
    <property type="match status" value="1"/>
</dbReference>
<evidence type="ECO:0000259" key="4">
    <source>
        <dbReference type="Pfam" id="PF02875"/>
    </source>
</evidence>
<dbReference type="Pfam" id="PF02875">
    <property type="entry name" value="Mur_ligase_C"/>
    <property type="match status" value="1"/>
</dbReference>
<keyword evidence="3" id="KW-0067">ATP-binding</keyword>
<feature type="domain" description="Mur ligase central" evidence="5">
    <location>
        <begin position="101"/>
        <end position="209"/>
    </location>
</feature>
<dbReference type="Proteomes" id="UP000236846">
    <property type="component" value="Unassembled WGS sequence"/>
</dbReference>
<evidence type="ECO:0000313" key="6">
    <source>
        <dbReference type="EMBL" id="PIR26061.1"/>
    </source>
</evidence>
<accession>A0A2H0PVI0</accession>
<feature type="domain" description="Mur ligase C-terminal" evidence="4">
    <location>
        <begin position="274"/>
        <end position="398"/>
    </location>
</feature>
<proteinExistence type="predicted"/>
<sequence>MKRLLIKCILGLSTKRIIAKYHPLIIAVTGSVGKTSTKNAIAQTLASRVTLRKSQRNLNSDIGVPLVFINGEDAKRSIAGWLRNVGKAIFLMVKKSALYPRVLVVEMGADRPGDIAYLTGIAKPDIAVVTAIGDVPVHVGYYKNSDAVILEKANVVRCLDKNDLAILNCDDEYVFRMRVMTQARICTFGFSSQADIRIVDFQTKTGRDALGNEFPLGISFKLGYRGSFVPVSILGTLGKPVAYAFAAAAACAMSFDMHMIEIVEALSDFENEPGRMRLIPGVHHTMILDDTYNAAPIAMRAALDTFAACSGKRKIAILGDMLELGSYAQKVHEDMGAYAASISALLIFVGEQSRFGYEQALRNGFPADRLFHFSISTEVIDMIRTMLQPGDIVLIKGSQGMRMEKIIKGIMAEPKKAGELLVRQSPEWK</sequence>
<feature type="domain" description="Mur ligase central" evidence="5">
    <location>
        <begin position="28"/>
        <end position="73"/>
    </location>
</feature>
<reference evidence="6 7" key="1">
    <citation type="submission" date="2017-09" db="EMBL/GenBank/DDBJ databases">
        <title>Depth-based differentiation of microbial function through sediment-hosted aquifers and enrichment of novel symbionts in the deep terrestrial subsurface.</title>
        <authorList>
            <person name="Probst A.J."/>
            <person name="Ladd B."/>
            <person name="Jarett J.K."/>
            <person name="Geller-Mcgrath D.E."/>
            <person name="Sieber C.M."/>
            <person name="Emerson J.B."/>
            <person name="Anantharaman K."/>
            <person name="Thomas B.C."/>
            <person name="Malmstrom R."/>
            <person name="Stieglmeier M."/>
            <person name="Klingl A."/>
            <person name="Woyke T."/>
            <person name="Ryan C.M."/>
            <person name="Banfield J.F."/>
        </authorList>
    </citation>
    <scope>NUCLEOTIDE SEQUENCE [LARGE SCALE GENOMIC DNA]</scope>
    <source>
        <strain evidence="6">CG11_big_fil_rev_8_21_14_0_20_43_10</strain>
    </source>
</reference>
<dbReference type="SUPFAM" id="SSF53623">
    <property type="entry name" value="MurD-like peptide ligases, catalytic domain"/>
    <property type="match status" value="1"/>
</dbReference>
<dbReference type="InterPro" id="IPR013221">
    <property type="entry name" value="Mur_ligase_cen"/>
</dbReference>
<dbReference type="InterPro" id="IPR036615">
    <property type="entry name" value="Mur_ligase_C_dom_sf"/>
</dbReference>
<gene>
    <name evidence="6" type="ORF">COV41_02330</name>
</gene>
<name>A0A2H0PVI0_9BACT</name>
<evidence type="ECO:0000256" key="1">
    <source>
        <dbReference type="ARBA" id="ARBA00022598"/>
    </source>
</evidence>
<dbReference type="InterPro" id="IPR051046">
    <property type="entry name" value="MurCDEF_CellWall_CoF430Synth"/>
</dbReference>
<comment type="caution">
    <text evidence="6">The sequence shown here is derived from an EMBL/GenBank/DDBJ whole genome shotgun (WGS) entry which is preliminary data.</text>
</comment>
<evidence type="ECO:0008006" key="8">
    <source>
        <dbReference type="Google" id="ProtNLM"/>
    </source>
</evidence>
<dbReference type="GO" id="GO:0005524">
    <property type="term" value="F:ATP binding"/>
    <property type="evidence" value="ECO:0007669"/>
    <property type="project" value="UniProtKB-KW"/>
</dbReference>
<evidence type="ECO:0000256" key="3">
    <source>
        <dbReference type="ARBA" id="ARBA00022840"/>
    </source>
</evidence>
<dbReference type="PANTHER" id="PTHR43024">
    <property type="entry name" value="UDP-N-ACETYLMURAMOYL-TRIPEPTIDE--D-ALANYL-D-ALANINE LIGASE"/>
    <property type="match status" value="1"/>
</dbReference>
<evidence type="ECO:0000313" key="7">
    <source>
        <dbReference type="Proteomes" id="UP000236846"/>
    </source>
</evidence>
<dbReference type="Pfam" id="PF08245">
    <property type="entry name" value="Mur_ligase_M"/>
    <property type="match status" value="2"/>
</dbReference>
<dbReference type="EMBL" id="PCXE01000042">
    <property type="protein sequence ID" value="PIR26061.1"/>
    <property type="molecule type" value="Genomic_DNA"/>
</dbReference>
<organism evidence="6 7">
    <name type="scientific">Candidatus Brennerbacteria bacterium CG11_big_fil_rev_8_21_14_0_20_43_10</name>
    <dbReference type="NCBI Taxonomy" id="1974523"/>
    <lineage>
        <taxon>Bacteria</taxon>
        <taxon>Candidatus Brenneribacteriota</taxon>
    </lineage>
</organism>
<keyword evidence="1" id="KW-0436">Ligase</keyword>
<dbReference type="InterPro" id="IPR036565">
    <property type="entry name" value="Mur-like_cat_sf"/>
</dbReference>
<dbReference type="SUPFAM" id="SSF53244">
    <property type="entry name" value="MurD-like peptide ligases, peptide-binding domain"/>
    <property type="match status" value="1"/>
</dbReference>
<keyword evidence="2" id="KW-0547">Nucleotide-binding</keyword>
<dbReference type="GO" id="GO:0016881">
    <property type="term" value="F:acid-amino acid ligase activity"/>
    <property type="evidence" value="ECO:0007669"/>
    <property type="project" value="InterPro"/>
</dbReference>
<evidence type="ECO:0000256" key="2">
    <source>
        <dbReference type="ARBA" id="ARBA00022741"/>
    </source>
</evidence>
<dbReference type="AlphaFoldDB" id="A0A2H0PVI0"/>
<evidence type="ECO:0000259" key="5">
    <source>
        <dbReference type="Pfam" id="PF08245"/>
    </source>
</evidence>
<dbReference type="InterPro" id="IPR004101">
    <property type="entry name" value="Mur_ligase_C"/>
</dbReference>
<dbReference type="PANTHER" id="PTHR43024:SF1">
    <property type="entry name" value="UDP-N-ACETYLMURAMOYL-TRIPEPTIDE--D-ALANYL-D-ALANINE LIGASE"/>
    <property type="match status" value="1"/>
</dbReference>